<dbReference type="AlphaFoldDB" id="A0A218XLI9"/>
<dbReference type="Proteomes" id="UP000197138">
    <property type="component" value="Unassembled WGS sequence"/>
</dbReference>
<evidence type="ECO:0000313" key="2">
    <source>
        <dbReference type="EMBL" id="OWM86115.1"/>
    </source>
</evidence>
<comment type="caution">
    <text evidence="2">The sequence shown here is derived from an EMBL/GenBank/DDBJ whole genome shotgun (WGS) entry which is preliminary data.</text>
</comment>
<sequence length="74" mass="8397">MLLCMLMEDYCEQMGLVFGAVRFTFNGIQVREIKSASDLVMEDADTIDAWSDIFGGYGMCTLRTWSTISVEVRK</sequence>
<name>A0A218XLI9_PUNGR</name>
<dbReference type="SUPFAM" id="SSF54236">
    <property type="entry name" value="Ubiquitin-like"/>
    <property type="match status" value="1"/>
</dbReference>
<evidence type="ECO:0000313" key="3">
    <source>
        <dbReference type="EMBL" id="PKI53402.1"/>
    </source>
</evidence>
<dbReference type="InterPro" id="IPR022617">
    <property type="entry name" value="Rad60/SUMO-like_dom"/>
</dbReference>
<dbReference type="EMBL" id="MTKT01001090">
    <property type="protein sequence ID" value="OWM86115.1"/>
    <property type="molecule type" value="Genomic_DNA"/>
</dbReference>
<dbReference type="Pfam" id="PF11976">
    <property type="entry name" value="Rad60-SLD"/>
    <property type="match status" value="1"/>
</dbReference>
<reference evidence="3 5" key="3">
    <citation type="submission" date="2017-11" db="EMBL/GenBank/DDBJ databases">
        <title>De-novo sequencing of pomegranate (Punica granatum L.) genome.</title>
        <authorList>
            <person name="Akparov Z."/>
            <person name="Amiraslanov A."/>
            <person name="Hajiyeva S."/>
            <person name="Abbasov M."/>
            <person name="Kaur K."/>
            <person name="Hamwieh A."/>
            <person name="Solovyev V."/>
            <person name="Salamov A."/>
            <person name="Braich B."/>
            <person name="Kosarev P."/>
            <person name="Mahmoud A."/>
            <person name="Hajiyev E."/>
            <person name="Babayeva S."/>
            <person name="Izzatullayeva V."/>
            <person name="Mammadov A."/>
            <person name="Mammadov A."/>
            <person name="Sharifova S."/>
            <person name="Ojaghi J."/>
            <person name="Eynullazada K."/>
            <person name="Bayramov B."/>
            <person name="Abdulazimova A."/>
            <person name="Shahmuradov I."/>
        </authorList>
    </citation>
    <scope>NUCLEOTIDE SEQUENCE [LARGE SCALE GENOMIC DNA]</scope>
    <source>
        <strain evidence="3">AG2017</strain>
        <strain evidence="5">cv. AG2017</strain>
        <tissue evidence="3">Leaf</tissue>
    </source>
</reference>
<evidence type="ECO:0000259" key="1">
    <source>
        <dbReference type="Pfam" id="PF11976"/>
    </source>
</evidence>
<dbReference type="Gene3D" id="3.10.20.90">
    <property type="entry name" value="Phosphatidylinositol 3-kinase Catalytic Subunit, Chain A, domain 1"/>
    <property type="match status" value="1"/>
</dbReference>
<organism evidence="2 4">
    <name type="scientific">Punica granatum</name>
    <name type="common">Pomegranate</name>
    <dbReference type="NCBI Taxonomy" id="22663"/>
    <lineage>
        <taxon>Eukaryota</taxon>
        <taxon>Viridiplantae</taxon>
        <taxon>Streptophyta</taxon>
        <taxon>Embryophyta</taxon>
        <taxon>Tracheophyta</taxon>
        <taxon>Spermatophyta</taxon>
        <taxon>Magnoliopsida</taxon>
        <taxon>eudicotyledons</taxon>
        <taxon>Gunneridae</taxon>
        <taxon>Pentapetalae</taxon>
        <taxon>rosids</taxon>
        <taxon>malvids</taxon>
        <taxon>Myrtales</taxon>
        <taxon>Lythraceae</taxon>
        <taxon>Punica</taxon>
    </lineage>
</organism>
<evidence type="ECO:0000313" key="4">
    <source>
        <dbReference type="Proteomes" id="UP000197138"/>
    </source>
</evidence>
<evidence type="ECO:0000313" key="5">
    <source>
        <dbReference type="Proteomes" id="UP000233551"/>
    </source>
</evidence>
<proteinExistence type="predicted"/>
<reference evidence="4" key="1">
    <citation type="journal article" date="2017" name="Plant J.">
        <title>The pomegranate (Punica granatum L.) genome and the genomics of punicalagin biosynthesis.</title>
        <authorList>
            <person name="Qin G."/>
            <person name="Xu C."/>
            <person name="Ming R."/>
            <person name="Tang H."/>
            <person name="Guyot R."/>
            <person name="Kramer E.M."/>
            <person name="Hu Y."/>
            <person name="Yi X."/>
            <person name="Qi Y."/>
            <person name="Xu X."/>
            <person name="Gao Z."/>
            <person name="Pan H."/>
            <person name="Jian J."/>
            <person name="Tian Y."/>
            <person name="Yue Z."/>
            <person name="Xu Y."/>
        </authorList>
    </citation>
    <scope>NUCLEOTIDE SEQUENCE [LARGE SCALE GENOMIC DNA]</scope>
    <source>
        <strain evidence="4">cv. Dabenzi</strain>
    </source>
</reference>
<dbReference type="InterPro" id="IPR029071">
    <property type="entry name" value="Ubiquitin-like_domsf"/>
</dbReference>
<dbReference type="EMBL" id="PGOL01001858">
    <property type="protein sequence ID" value="PKI53402.1"/>
    <property type="molecule type" value="Genomic_DNA"/>
</dbReference>
<dbReference type="Proteomes" id="UP000233551">
    <property type="component" value="Unassembled WGS sequence"/>
</dbReference>
<protein>
    <recommendedName>
        <fullName evidence="1">Rad60/SUMO-like domain-containing protein</fullName>
    </recommendedName>
</protein>
<reference evidence="2" key="2">
    <citation type="submission" date="2017-06" db="EMBL/GenBank/DDBJ databases">
        <title>The pomegranate genome and the genomics of punicalagin biosynthesis.</title>
        <authorList>
            <person name="Xu C."/>
        </authorList>
    </citation>
    <scope>NUCLEOTIDE SEQUENCE [LARGE SCALE GENOMIC DNA]</scope>
    <source>
        <tissue evidence="2">Fresh leaf</tissue>
    </source>
</reference>
<dbReference type="STRING" id="22663.A0A218XLI9"/>
<keyword evidence="5" id="KW-1185">Reference proteome</keyword>
<feature type="domain" description="Rad60/SUMO-like" evidence="1">
    <location>
        <begin position="6"/>
        <end position="49"/>
    </location>
</feature>
<accession>A0A218XLI9</accession>
<gene>
    <name evidence="2" type="ORF">CDL15_Pgr010939</name>
    <name evidence="3" type="ORF">CRG98_026191</name>
</gene>